<evidence type="ECO:0000313" key="2">
    <source>
        <dbReference type="EMBL" id="MBE1486584.1"/>
    </source>
</evidence>
<dbReference type="PIRSF" id="PIRSF036794">
    <property type="entry name" value="UCP_erythr_ester"/>
    <property type="match status" value="1"/>
</dbReference>
<dbReference type="EMBL" id="JADBEB010000001">
    <property type="protein sequence ID" value="MBE1486584.1"/>
    <property type="molecule type" value="Genomic_DNA"/>
</dbReference>
<dbReference type="AlphaFoldDB" id="A0A927R4J3"/>
<evidence type="ECO:0000313" key="3">
    <source>
        <dbReference type="Proteomes" id="UP000649753"/>
    </source>
</evidence>
<name>A0A927R4J3_9ACTN</name>
<dbReference type="GO" id="GO:0046677">
    <property type="term" value="P:response to antibiotic"/>
    <property type="evidence" value="ECO:0007669"/>
    <property type="project" value="InterPro"/>
</dbReference>
<reference evidence="2" key="1">
    <citation type="submission" date="2020-10" db="EMBL/GenBank/DDBJ databases">
        <title>Sequencing the genomes of 1000 actinobacteria strains.</title>
        <authorList>
            <person name="Klenk H.-P."/>
        </authorList>
    </citation>
    <scope>NUCLEOTIDE SEQUENCE</scope>
    <source>
        <strain evidence="2">DSM 46832</strain>
    </source>
</reference>
<dbReference type="Proteomes" id="UP000649753">
    <property type="component" value="Unassembled WGS sequence"/>
</dbReference>
<feature type="chain" id="PRO_5038657346" evidence="1">
    <location>
        <begin position="21"/>
        <end position="453"/>
    </location>
</feature>
<keyword evidence="3" id="KW-1185">Reference proteome</keyword>
<sequence>MVTRRSILTGLGGVAASVGAATLVPGRQPAYARAVVPAGGVRSAGGAVPSWIDRYAVPLSSIEPGAPLDDLAPLGRTVGDALVVGLGESVHGSHDQFTLKHRVLRYLVERRGFRTLALEEDFASGVALDRYVVSGAGDPAALVGVTSHIWRTEEMLTLVRWMRAYNLRHREKLRFLGTDITQLRALSFDEVTGFVRRVAPDRLAELEQHLGPIRPQGDPWEHMAWYFQQPDRQPYVDSARRAEELVAGLRGGSRLDRAYAQRHAAAVHGWYTFYADGQVRHRDLFMADTIGWWHRLGGGKAVYWAANAHTAATPTVTFTLPPVTRTEVMAGSLLRQRYGRCYVSIGTVFHQGEIFTGWTAPSGPSPHRVGRPAPGTVDEILGGARLADYLLDLRSPASGPVDAWLRAPGTIRLIGHEYDAANDPAHNMVVDPLAGAFDAILHLGTTTPTRPLR</sequence>
<dbReference type="Pfam" id="PF05139">
    <property type="entry name" value="Erythro_esteras"/>
    <property type="match status" value="1"/>
</dbReference>
<dbReference type="InterPro" id="IPR006311">
    <property type="entry name" value="TAT_signal"/>
</dbReference>
<dbReference type="InterPro" id="IPR052036">
    <property type="entry name" value="Hydrolase/PRTase-associated"/>
</dbReference>
<accession>A0A927R4J3</accession>
<dbReference type="CDD" id="cd14728">
    <property type="entry name" value="Ere-like"/>
    <property type="match status" value="1"/>
</dbReference>
<dbReference type="Gene3D" id="3.40.1660.10">
    <property type="entry name" value="EreA-like (biosynthetic domain)"/>
    <property type="match status" value="1"/>
</dbReference>
<proteinExistence type="predicted"/>
<evidence type="ECO:0000256" key="1">
    <source>
        <dbReference type="SAM" id="SignalP"/>
    </source>
</evidence>
<dbReference type="PANTHER" id="PTHR31299">
    <property type="entry name" value="ESTERASE, PUTATIVE (AFU_ORTHOLOGUE AFUA_1G05850)-RELATED"/>
    <property type="match status" value="1"/>
</dbReference>
<dbReference type="Gene3D" id="1.20.1440.30">
    <property type="entry name" value="Biosynthetic Protein domain"/>
    <property type="match status" value="1"/>
</dbReference>
<organism evidence="2 3">
    <name type="scientific">Plantactinospora soyae</name>
    <dbReference type="NCBI Taxonomy" id="1544732"/>
    <lineage>
        <taxon>Bacteria</taxon>
        <taxon>Bacillati</taxon>
        <taxon>Actinomycetota</taxon>
        <taxon>Actinomycetes</taxon>
        <taxon>Micromonosporales</taxon>
        <taxon>Micromonosporaceae</taxon>
        <taxon>Plantactinospora</taxon>
    </lineage>
</organism>
<comment type="caution">
    <text evidence="2">The sequence shown here is derived from an EMBL/GenBank/DDBJ whole genome shotgun (WGS) entry which is preliminary data.</text>
</comment>
<dbReference type="InterPro" id="IPR007815">
    <property type="entry name" value="Emycin_Estase"/>
</dbReference>
<keyword evidence="1" id="KW-0732">Signal</keyword>
<keyword evidence="2" id="KW-0378">Hydrolase</keyword>
<dbReference type="InterPro" id="IPR014622">
    <property type="entry name" value="UCP036794_erythomycin"/>
</dbReference>
<dbReference type="GO" id="GO:0016787">
    <property type="term" value="F:hydrolase activity"/>
    <property type="evidence" value="ECO:0007669"/>
    <property type="project" value="UniProtKB-KW"/>
</dbReference>
<feature type="signal peptide" evidence="1">
    <location>
        <begin position="1"/>
        <end position="20"/>
    </location>
</feature>
<dbReference type="PROSITE" id="PS51318">
    <property type="entry name" value="TAT"/>
    <property type="match status" value="1"/>
</dbReference>
<dbReference type="RefSeq" id="WP_192766583.1">
    <property type="nucleotide sequence ID" value="NZ_JADBEB010000001.1"/>
</dbReference>
<protein>
    <submittedName>
        <fullName evidence="2">Erythromycin esterase</fullName>
        <ecNumber evidence="2">3.1.1.-</ecNumber>
    </submittedName>
</protein>
<dbReference type="PANTHER" id="PTHR31299:SF0">
    <property type="entry name" value="ESTERASE, PUTATIVE (AFU_ORTHOLOGUE AFUA_1G05850)-RELATED"/>
    <property type="match status" value="1"/>
</dbReference>
<dbReference type="EC" id="3.1.1.-" evidence="2"/>
<gene>
    <name evidence="2" type="ORF">H4W31_002222</name>
</gene>
<dbReference type="Gene3D" id="3.30.1870.10">
    <property type="entry name" value="EreA-like, domain 2"/>
    <property type="match status" value="1"/>
</dbReference>
<dbReference type="SUPFAM" id="SSF159501">
    <property type="entry name" value="EreA/ChaN-like"/>
    <property type="match status" value="1"/>
</dbReference>